<keyword evidence="18" id="KW-1185">Reference proteome</keyword>
<evidence type="ECO:0000256" key="11">
    <source>
        <dbReference type="ARBA" id="ARBA00023316"/>
    </source>
</evidence>
<dbReference type="InterPro" id="IPR013221">
    <property type="entry name" value="Mur_ligase_cen"/>
</dbReference>
<feature type="binding site" evidence="12">
    <location>
        <begin position="109"/>
        <end position="115"/>
    </location>
    <ligand>
        <name>ATP</name>
        <dbReference type="ChEBI" id="CHEBI:30616"/>
    </ligand>
</feature>
<accession>A0ABT5VC88</accession>
<evidence type="ECO:0000256" key="6">
    <source>
        <dbReference type="ARBA" id="ARBA00022741"/>
    </source>
</evidence>
<dbReference type="Pfam" id="PF01225">
    <property type="entry name" value="Mur_ligase"/>
    <property type="match status" value="1"/>
</dbReference>
<dbReference type="RefSeq" id="WP_275117682.1">
    <property type="nucleotide sequence ID" value="NZ_JAOTPO010000003.1"/>
</dbReference>
<evidence type="ECO:0000256" key="10">
    <source>
        <dbReference type="ARBA" id="ARBA00023306"/>
    </source>
</evidence>
<name>A0ABT5VC88_9BACI</name>
<protein>
    <recommendedName>
        <fullName evidence="12">UDP-N-acetylmuramoyl-L-alanyl-D-glutamate--2,6-diaminopimelate ligase</fullName>
        <ecNumber evidence="12">6.3.2.13</ecNumber>
    </recommendedName>
    <alternativeName>
        <fullName evidence="12">Meso-A2pm-adding enzyme</fullName>
    </alternativeName>
    <alternativeName>
        <fullName evidence="12">Meso-diaminopimelate-adding enzyme</fullName>
    </alternativeName>
    <alternativeName>
        <fullName evidence="12">UDP-MurNAc-L-Ala-D-Glu:meso-diaminopimelate ligase</fullName>
    </alternativeName>
    <alternativeName>
        <fullName evidence="12">UDP-MurNAc-tripeptide synthetase</fullName>
    </alternativeName>
    <alternativeName>
        <fullName evidence="12">UDP-N-acetylmuramyl-tripeptide synthetase</fullName>
    </alternativeName>
</protein>
<dbReference type="SUPFAM" id="SSF63418">
    <property type="entry name" value="MurE/MurF N-terminal domain"/>
    <property type="match status" value="1"/>
</dbReference>
<keyword evidence="12" id="KW-0460">Magnesium</keyword>
<proteinExistence type="inferred from homology"/>
<feature type="binding site" evidence="12">
    <location>
        <position position="31"/>
    </location>
    <ligand>
        <name>UDP-N-acetyl-alpha-D-muramoyl-L-alanyl-D-glutamate</name>
        <dbReference type="ChEBI" id="CHEBI:83900"/>
    </ligand>
</feature>
<feature type="domain" description="Mur ligase N-terminal catalytic" evidence="14">
    <location>
        <begin position="24"/>
        <end position="95"/>
    </location>
</feature>
<dbReference type="EC" id="6.3.2.13" evidence="12"/>
<dbReference type="InterPro" id="IPR004101">
    <property type="entry name" value="Mur_ligase_C"/>
</dbReference>
<comment type="caution">
    <text evidence="17">The sequence shown here is derived from an EMBL/GenBank/DDBJ whole genome shotgun (WGS) entry which is preliminary data.</text>
</comment>
<feature type="binding site" evidence="12">
    <location>
        <position position="178"/>
    </location>
    <ligand>
        <name>UDP-N-acetyl-alpha-D-muramoyl-L-alanyl-D-glutamate</name>
        <dbReference type="ChEBI" id="CHEBI:83900"/>
    </ligand>
</feature>
<dbReference type="Pfam" id="PF08245">
    <property type="entry name" value="Mur_ligase_M"/>
    <property type="match status" value="1"/>
</dbReference>
<comment type="PTM">
    <text evidence="12">Carboxylation is probably crucial for Mg(2+) binding and, consequently, for the gamma-phosphate positioning of ATP.</text>
</comment>
<reference evidence="17" key="1">
    <citation type="submission" date="2024-05" db="EMBL/GenBank/DDBJ databases">
        <title>Alkalihalobacillus sp. strain MEB203 novel alkaliphilic bacterium from Lonar Lake, India.</title>
        <authorList>
            <person name="Joshi A."/>
            <person name="Thite S."/>
            <person name="Mengade P."/>
        </authorList>
    </citation>
    <scope>NUCLEOTIDE SEQUENCE</scope>
    <source>
        <strain evidence="17">MEB 203</strain>
    </source>
</reference>
<keyword evidence="9 12" id="KW-0573">Peptidoglycan synthesis</keyword>
<evidence type="ECO:0000313" key="17">
    <source>
        <dbReference type="EMBL" id="MDE5413064.1"/>
    </source>
</evidence>
<comment type="similarity">
    <text evidence="2 12">Belongs to the MurCDEF family. MurE subfamily.</text>
</comment>
<feature type="short sequence motif" description="Meso-diaminopimelate recognition motif" evidence="12">
    <location>
        <begin position="408"/>
        <end position="411"/>
    </location>
</feature>
<comment type="cofactor">
    <cofactor evidence="12">
        <name>Mg(2+)</name>
        <dbReference type="ChEBI" id="CHEBI:18420"/>
    </cofactor>
</comment>
<evidence type="ECO:0000256" key="8">
    <source>
        <dbReference type="ARBA" id="ARBA00022960"/>
    </source>
</evidence>
<feature type="domain" description="Mur ligase C-terminal" evidence="15">
    <location>
        <begin position="335"/>
        <end position="460"/>
    </location>
</feature>
<dbReference type="NCBIfam" id="TIGR01085">
    <property type="entry name" value="murE"/>
    <property type="match status" value="1"/>
</dbReference>
<evidence type="ECO:0000259" key="16">
    <source>
        <dbReference type="Pfam" id="PF08245"/>
    </source>
</evidence>
<dbReference type="InterPro" id="IPR005761">
    <property type="entry name" value="UDP-N-AcMur-Glu-dNH2Pim_ligase"/>
</dbReference>
<keyword evidence="8 12" id="KW-0133">Cell shape</keyword>
<feature type="binding site" evidence="12">
    <location>
        <position position="462"/>
    </location>
    <ligand>
        <name>meso-2,6-diaminopimelate</name>
        <dbReference type="ChEBI" id="CHEBI:57791"/>
    </ligand>
</feature>
<evidence type="ECO:0000256" key="1">
    <source>
        <dbReference type="ARBA" id="ARBA00004752"/>
    </source>
</evidence>
<comment type="caution">
    <text evidence="12">Lacks conserved residue(s) required for the propagation of feature annotation.</text>
</comment>
<keyword evidence="5 12" id="KW-0132">Cell division</keyword>
<feature type="binding site" evidence="12">
    <location>
        <position position="150"/>
    </location>
    <ligand>
        <name>UDP-N-acetyl-alpha-D-muramoyl-L-alanyl-D-glutamate</name>
        <dbReference type="ChEBI" id="CHEBI:83900"/>
    </ligand>
</feature>
<feature type="domain" description="Mur ligase central" evidence="16">
    <location>
        <begin position="107"/>
        <end position="313"/>
    </location>
</feature>
<gene>
    <name evidence="12" type="primary">murE</name>
    <name evidence="17" type="ORF">N7Z68_06675</name>
</gene>
<evidence type="ECO:0000256" key="5">
    <source>
        <dbReference type="ARBA" id="ARBA00022618"/>
    </source>
</evidence>
<dbReference type="HAMAP" id="MF_00208">
    <property type="entry name" value="MurE"/>
    <property type="match status" value="1"/>
</dbReference>
<keyword evidence="4 12" id="KW-0436">Ligase</keyword>
<dbReference type="EMBL" id="JAOTPO010000003">
    <property type="protein sequence ID" value="MDE5413064.1"/>
    <property type="molecule type" value="Genomic_DNA"/>
</dbReference>
<dbReference type="NCBIfam" id="NF001126">
    <property type="entry name" value="PRK00139.1-4"/>
    <property type="match status" value="1"/>
</dbReference>
<dbReference type="Gene3D" id="3.90.190.20">
    <property type="entry name" value="Mur ligase, C-terminal domain"/>
    <property type="match status" value="1"/>
</dbReference>
<organism evidence="17 18">
    <name type="scientific">Alkalihalobacterium chitinilyticum</name>
    <dbReference type="NCBI Taxonomy" id="2980103"/>
    <lineage>
        <taxon>Bacteria</taxon>
        <taxon>Bacillati</taxon>
        <taxon>Bacillota</taxon>
        <taxon>Bacilli</taxon>
        <taxon>Bacillales</taxon>
        <taxon>Bacillaceae</taxon>
        <taxon>Alkalihalobacterium</taxon>
    </lineage>
</organism>
<sequence length="489" mass="53837">MKLDELVQKLQYVNILNDQTNPVISSIEMDSREVQEGSLFICIKGYTVDGHEFINQAISNGATAIVAERTVNASVPVILVNDTKRAMAILSNYFYEHPTKKLSLIGITGTNGKTTVTHLIEKVLNDAGERTGLIGTMYTKIGDQTYETKNTTPESLTLQKTFKQMVDQQVNTAIMEVSSHALHLGRVRGCDFNIAVFTNLTPDHLDYHQTMEAYKYAKGLLFSQLGNTYDQTSKKIAILNDDDEASVEYKKMTAAQVVTYGINETSDVRAKNIKMTAGGTSFTLSTMAGETEIELKLIGKFSVYNALAAAAACLAHGIDLNDIKQSLESVEGVSGRFETVEAGQQFTVIVDYAHTADSLENVLTTIKELAKGKIYCVIGCGGDRDRTKRPIMAQIAVKYANKAIFTADNPRSEQPEMILKDMEAGIESDNFVSIIDRKEAIEHAISLAEADDVVLIAGKGHETYQVIGKEVIDFDDRQVARGIIEERMQ</sequence>
<evidence type="ECO:0000313" key="18">
    <source>
        <dbReference type="Proteomes" id="UP001148125"/>
    </source>
</evidence>
<evidence type="ECO:0000259" key="15">
    <source>
        <dbReference type="Pfam" id="PF02875"/>
    </source>
</evidence>
<feature type="binding site" evidence="12">
    <location>
        <begin position="151"/>
        <end position="152"/>
    </location>
    <ligand>
        <name>UDP-N-acetyl-alpha-D-muramoyl-L-alanyl-D-glutamate</name>
        <dbReference type="ChEBI" id="CHEBI:83900"/>
    </ligand>
</feature>
<dbReference type="InterPro" id="IPR000713">
    <property type="entry name" value="Mur_ligase_N"/>
</dbReference>
<comment type="subcellular location">
    <subcellularLocation>
        <location evidence="12 13">Cytoplasm</location>
    </subcellularLocation>
</comment>
<keyword evidence="10 12" id="KW-0131">Cell cycle</keyword>
<dbReference type="SUPFAM" id="SSF53244">
    <property type="entry name" value="MurD-like peptide ligases, peptide-binding domain"/>
    <property type="match status" value="1"/>
</dbReference>
<dbReference type="SUPFAM" id="SSF53623">
    <property type="entry name" value="MurD-like peptide ligases, catalytic domain"/>
    <property type="match status" value="1"/>
</dbReference>
<keyword evidence="7 12" id="KW-0067">ATP-binding</keyword>
<evidence type="ECO:0000256" key="3">
    <source>
        <dbReference type="ARBA" id="ARBA00022490"/>
    </source>
</evidence>
<dbReference type="Gene3D" id="3.40.1390.10">
    <property type="entry name" value="MurE/MurF, N-terminal domain"/>
    <property type="match status" value="1"/>
</dbReference>
<keyword evidence="3 12" id="KW-0963">Cytoplasm</keyword>
<evidence type="ECO:0000256" key="9">
    <source>
        <dbReference type="ARBA" id="ARBA00022984"/>
    </source>
</evidence>
<keyword evidence="11 12" id="KW-0961">Cell wall biogenesis/degradation</keyword>
<evidence type="ECO:0000256" key="13">
    <source>
        <dbReference type="RuleBase" id="RU004135"/>
    </source>
</evidence>
<evidence type="ECO:0000256" key="2">
    <source>
        <dbReference type="ARBA" id="ARBA00005898"/>
    </source>
</evidence>
<evidence type="ECO:0000256" key="4">
    <source>
        <dbReference type="ARBA" id="ARBA00022598"/>
    </source>
</evidence>
<dbReference type="NCBIfam" id="NF001124">
    <property type="entry name" value="PRK00139.1-2"/>
    <property type="match status" value="1"/>
</dbReference>
<dbReference type="PANTHER" id="PTHR23135:SF4">
    <property type="entry name" value="UDP-N-ACETYLMURAMOYL-L-ALANYL-D-GLUTAMATE--2,6-DIAMINOPIMELATE LIGASE MURE HOMOLOG, CHLOROPLASTIC"/>
    <property type="match status" value="1"/>
</dbReference>
<dbReference type="Proteomes" id="UP001148125">
    <property type="component" value="Unassembled WGS sequence"/>
</dbReference>
<feature type="binding site" evidence="12">
    <location>
        <position position="384"/>
    </location>
    <ligand>
        <name>meso-2,6-diaminopimelate</name>
        <dbReference type="ChEBI" id="CHEBI:57791"/>
    </ligand>
</feature>
<evidence type="ECO:0000256" key="12">
    <source>
        <dbReference type="HAMAP-Rule" id="MF_00208"/>
    </source>
</evidence>
<dbReference type="InterPro" id="IPR036615">
    <property type="entry name" value="Mur_ligase_C_dom_sf"/>
</dbReference>
<keyword evidence="6 12" id="KW-0547">Nucleotide-binding</keyword>
<dbReference type="InterPro" id="IPR018109">
    <property type="entry name" value="Folylpolyglutamate_synth_CS"/>
</dbReference>
<comment type="catalytic activity">
    <reaction evidence="12">
        <text>UDP-N-acetyl-alpha-D-muramoyl-L-alanyl-D-glutamate + meso-2,6-diaminopimelate + ATP = UDP-N-acetyl-alpha-D-muramoyl-L-alanyl-gamma-D-glutamyl-meso-2,6-diaminopimelate + ADP + phosphate + H(+)</text>
        <dbReference type="Rhea" id="RHEA:23676"/>
        <dbReference type="ChEBI" id="CHEBI:15378"/>
        <dbReference type="ChEBI" id="CHEBI:30616"/>
        <dbReference type="ChEBI" id="CHEBI:43474"/>
        <dbReference type="ChEBI" id="CHEBI:57791"/>
        <dbReference type="ChEBI" id="CHEBI:83900"/>
        <dbReference type="ChEBI" id="CHEBI:83905"/>
        <dbReference type="ChEBI" id="CHEBI:456216"/>
        <dbReference type="EC" id="6.3.2.13"/>
    </reaction>
</comment>
<feature type="binding site" evidence="12">
    <location>
        <begin position="408"/>
        <end position="411"/>
    </location>
    <ligand>
        <name>meso-2,6-diaminopimelate</name>
        <dbReference type="ChEBI" id="CHEBI:57791"/>
    </ligand>
</feature>
<feature type="binding site" evidence="12">
    <location>
        <position position="186"/>
    </location>
    <ligand>
        <name>UDP-N-acetyl-alpha-D-muramoyl-L-alanyl-D-glutamate</name>
        <dbReference type="ChEBI" id="CHEBI:83900"/>
    </ligand>
</feature>
<dbReference type="GO" id="GO:0008765">
    <property type="term" value="F:UDP-N-acetylmuramoylalanyl-D-glutamate-2,6-diaminopimelate ligase activity"/>
    <property type="evidence" value="ECO:0007669"/>
    <property type="project" value="UniProtKB-EC"/>
</dbReference>
<comment type="pathway">
    <text evidence="1 12 13">Cell wall biogenesis; peptidoglycan biosynthesis.</text>
</comment>
<evidence type="ECO:0000259" key="14">
    <source>
        <dbReference type="Pfam" id="PF01225"/>
    </source>
</evidence>
<dbReference type="InterPro" id="IPR035911">
    <property type="entry name" value="MurE/MurF_N"/>
</dbReference>
<dbReference type="Gene3D" id="3.40.1190.10">
    <property type="entry name" value="Mur-like, catalytic domain"/>
    <property type="match status" value="1"/>
</dbReference>
<dbReference type="PROSITE" id="PS01011">
    <property type="entry name" value="FOLYLPOLYGLU_SYNT_1"/>
    <property type="match status" value="1"/>
</dbReference>
<feature type="binding site" evidence="12">
    <location>
        <position position="458"/>
    </location>
    <ligand>
        <name>meso-2,6-diaminopimelate</name>
        <dbReference type="ChEBI" id="CHEBI:57791"/>
    </ligand>
</feature>
<evidence type="ECO:0000256" key="7">
    <source>
        <dbReference type="ARBA" id="ARBA00022840"/>
    </source>
</evidence>
<comment type="function">
    <text evidence="12">Catalyzes the addition of meso-diaminopimelic acid to the nucleotide precursor UDP-N-acetylmuramoyl-L-alanyl-D-glutamate (UMAG) in the biosynthesis of bacterial cell-wall peptidoglycan.</text>
</comment>
<dbReference type="PANTHER" id="PTHR23135">
    <property type="entry name" value="MUR LIGASE FAMILY MEMBER"/>
    <property type="match status" value="1"/>
</dbReference>
<feature type="modified residue" description="N6-carboxylysine" evidence="12">
    <location>
        <position position="218"/>
    </location>
</feature>
<dbReference type="InterPro" id="IPR036565">
    <property type="entry name" value="Mur-like_cat_sf"/>
</dbReference>
<dbReference type="Pfam" id="PF02875">
    <property type="entry name" value="Mur_ligase_C"/>
    <property type="match status" value="1"/>
</dbReference>